<evidence type="ECO:0000256" key="20">
    <source>
        <dbReference type="SAM" id="Phobius"/>
    </source>
</evidence>
<feature type="domain" description="Neurotransmitter-gated ion-channel transmembrane" evidence="22">
    <location>
        <begin position="228"/>
        <end position="460"/>
    </location>
</feature>
<dbReference type="CDD" id="cd22970">
    <property type="entry name" value="DD_NDKH5-like"/>
    <property type="match status" value="1"/>
</dbReference>
<dbReference type="CDD" id="cd19051">
    <property type="entry name" value="LGIC_TM_cation"/>
    <property type="match status" value="1"/>
</dbReference>
<dbReference type="Proteomes" id="UP000593567">
    <property type="component" value="Unassembled WGS sequence"/>
</dbReference>
<keyword evidence="13" id="KW-0325">Glycoprotein</keyword>
<evidence type="ECO:0000313" key="23">
    <source>
        <dbReference type="EMBL" id="KAF6018397.1"/>
    </source>
</evidence>
<dbReference type="GO" id="GO:0016787">
    <property type="term" value="F:hydrolase activity"/>
    <property type="evidence" value="ECO:0007669"/>
    <property type="project" value="UniProtKB-KW"/>
</dbReference>
<evidence type="ECO:0000256" key="16">
    <source>
        <dbReference type="ARBA" id="ARBA00023303"/>
    </source>
</evidence>
<keyword evidence="4" id="KW-1003">Cell membrane</keyword>
<keyword evidence="6" id="KW-0378">Hydrolase</keyword>
<dbReference type="InterPro" id="IPR036719">
    <property type="entry name" value="Neuro-gated_channel_TM_sf"/>
</dbReference>
<evidence type="ECO:0000259" key="21">
    <source>
        <dbReference type="Pfam" id="PF02931"/>
    </source>
</evidence>
<evidence type="ECO:0000256" key="13">
    <source>
        <dbReference type="ARBA" id="ARBA00023180"/>
    </source>
</evidence>
<keyword evidence="12" id="KW-0675">Receptor</keyword>
<dbReference type="InterPro" id="IPR038050">
    <property type="entry name" value="Neuro_actylchol_rec"/>
</dbReference>
<dbReference type="FunFam" id="1.20.890.10:FF:000008">
    <property type="entry name" value="Nucleoside diphosphate kinase homolog 5"/>
    <property type="match status" value="1"/>
</dbReference>
<evidence type="ECO:0000256" key="6">
    <source>
        <dbReference type="ARBA" id="ARBA00022801"/>
    </source>
</evidence>
<evidence type="ECO:0000256" key="10">
    <source>
        <dbReference type="ARBA" id="ARBA00023136"/>
    </source>
</evidence>
<dbReference type="Pfam" id="PF02932">
    <property type="entry name" value="Neur_chan_memb"/>
    <property type="match status" value="1"/>
</dbReference>
<evidence type="ECO:0000256" key="4">
    <source>
        <dbReference type="ARBA" id="ARBA00022475"/>
    </source>
</evidence>
<evidence type="ECO:0000256" key="9">
    <source>
        <dbReference type="ARBA" id="ARBA00023065"/>
    </source>
</evidence>
<feature type="transmembrane region" description="Helical" evidence="20">
    <location>
        <begin position="283"/>
        <end position="306"/>
    </location>
</feature>
<protein>
    <recommendedName>
        <fullName evidence="18">Nucleoside diphosphate kinase homolog 5</fullName>
    </recommendedName>
    <alternativeName>
        <fullName evidence="19">3'-5' exonuclease NME5</fullName>
    </alternativeName>
</protein>
<dbReference type="SUPFAM" id="SSF90112">
    <property type="entry name" value="Neurotransmitter-gated ion-channel transmembrane pore"/>
    <property type="match status" value="1"/>
</dbReference>
<dbReference type="PRINTS" id="PR00254">
    <property type="entry name" value="NICOTINICR"/>
</dbReference>
<comment type="caution">
    <text evidence="23">The sequence shown here is derived from an EMBL/GenBank/DDBJ whole genome shotgun (WGS) entry which is preliminary data.</text>
</comment>
<dbReference type="GO" id="GO:0022848">
    <property type="term" value="F:acetylcholine-gated monoatomic cation-selective channel activity"/>
    <property type="evidence" value="ECO:0007669"/>
    <property type="project" value="InterPro"/>
</dbReference>
<evidence type="ECO:0000256" key="1">
    <source>
        <dbReference type="ARBA" id="ARBA00004138"/>
    </source>
</evidence>
<evidence type="ECO:0000256" key="8">
    <source>
        <dbReference type="ARBA" id="ARBA00023018"/>
    </source>
</evidence>
<evidence type="ECO:0000259" key="22">
    <source>
        <dbReference type="Pfam" id="PF02932"/>
    </source>
</evidence>
<keyword evidence="15" id="KW-1071">Ligand-gated ion channel</keyword>
<keyword evidence="11" id="KW-1015">Disulfide bond</keyword>
<gene>
    <name evidence="23" type="ORF">EB796_023302</name>
</gene>
<feature type="transmembrane region" description="Helical" evidence="20">
    <location>
        <begin position="444"/>
        <end position="466"/>
    </location>
</feature>
<dbReference type="GO" id="GO:0004888">
    <property type="term" value="F:transmembrane signaling receptor activity"/>
    <property type="evidence" value="ECO:0007669"/>
    <property type="project" value="InterPro"/>
</dbReference>
<dbReference type="InterPro" id="IPR006201">
    <property type="entry name" value="Neur_channel"/>
</dbReference>
<keyword evidence="5 20" id="KW-0812">Transmembrane</keyword>
<accession>A0A7J7IXX0</accession>
<keyword evidence="2" id="KW-0813">Transport</keyword>
<dbReference type="FunFam" id="1.20.58.390:FF:000073">
    <property type="entry name" value="Neuronal acetylcholine receptor subunit alpha-9-II"/>
    <property type="match status" value="1"/>
</dbReference>
<dbReference type="InterPro" id="IPR002394">
    <property type="entry name" value="Nicotinic_acetylcholine_rcpt"/>
</dbReference>
<evidence type="ECO:0000256" key="17">
    <source>
        <dbReference type="ARBA" id="ARBA00034099"/>
    </source>
</evidence>
<evidence type="ECO:0000256" key="5">
    <source>
        <dbReference type="ARBA" id="ARBA00022692"/>
    </source>
</evidence>
<keyword evidence="8" id="KW-0770">Synapse</keyword>
<dbReference type="InterPro" id="IPR006202">
    <property type="entry name" value="Neur_chan_lig-bd"/>
</dbReference>
<reference evidence="23" key="1">
    <citation type="submission" date="2020-06" db="EMBL/GenBank/DDBJ databases">
        <title>Draft genome of Bugula neritina, a colonial animal packing powerful symbionts and potential medicines.</title>
        <authorList>
            <person name="Rayko M."/>
        </authorList>
    </citation>
    <scope>NUCLEOTIDE SEQUENCE [LARGE SCALE GENOMIC DNA]</scope>
    <source>
        <strain evidence="23">Kwan_BN1</strain>
    </source>
</reference>
<dbReference type="Gene3D" id="1.20.890.10">
    <property type="entry name" value="cAMP-dependent protein kinase regulatory subunit, dimerization-anchoring domain"/>
    <property type="match status" value="1"/>
</dbReference>
<evidence type="ECO:0000256" key="19">
    <source>
        <dbReference type="ARBA" id="ARBA00080200"/>
    </source>
</evidence>
<dbReference type="SUPFAM" id="SSF63712">
    <property type="entry name" value="Nicotinic receptor ligand binding domain-like"/>
    <property type="match status" value="1"/>
</dbReference>
<dbReference type="Gene3D" id="1.20.58.390">
    <property type="entry name" value="Neurotransmitter-gated ion-channel transmembrane domain"/>
    <property type="match status" value="2"/>
</dbReference>
<dbReference type="InterPro" id="IPR007858">
    <property type="entry name" value="Dpy-30_motif"/>
</dbReference>
<dbReference type="OrthoDB" id="5975154at2759"/>
<evidence type="ECO:0000256" key="14">
    <source>
        <dbReference type="ARBA" id="ARBA00023273"/>
    </source>
</evidence>
<evidence type="ECO:0000256" key="2">
    <source>
        <dbReference type="ARBA" id="ARBA00022448"/>
    </source>
</evidence>
<dbReference type="Pfam" id="PF02931">
    <property type="entry name" value="Neur_chan_LBD"/>
    <property type="match status" value="1"/>
</dbReference>
<dbReference type="GO" id="GO:0005929">
    <property type="term" value="C:cilium"/>
    <property type="evidence" value="ECO:0007669"/>
    <property type="project" value="UniProtKB-SubCell"/>
</dbReference>
<keyword evidence="24" id="KW-1185">Reference proteome</keyword>
<evidence type="ECO:0000256" key="15">
    <source>
        <dbReference type="ARBA" id="ARBA00023286"/>
    </source>
</evidence>
<evidence type="ECO:0000256" key="12">
    <source>
        <dbReference type="ARBA" id="ARBA00023170"/>
    </source>
</evidence>
<dbReference type="InterPro" id="IPR036734">
    <property type="entry name" value="Neur_chan_lig-bd_sf"/>
</dbReference>
<evidence type="ECO:0000256" key="18">
    <source>
        <dbReference type="ARBA" id="ARBA00072632"/>
    </source>
</evidence>
<sequence>MRVLPTSITQKLLDKINPTLLKGLTALCKQKPEDPVVWLADWLIDNNPNKPKIADVNVTYTDEVDLIKHLLDRYDNRARPVLNSSHTVQVLFGITPIQISDLDEVNQVFTINVWLSQIWTDERLTWDPRQYNNLNKLRIPQNEIWLPDIVLYNSAEDYKEAVETKITVSSTLSPETDMTNYLSNGEWDLSAVIVNRSGFVYDCCTEPYPLVTYTFIVRRRVLYYMFNIVFPCLWLSILSTLTFWLPPDSGEKITLGITVLLAFSVFMLLVAENMPKTSESIPLIGIYLFVTMSLNSIATIQTIVVLKMHHSGPLVQKIPPRLKAFMFNYLSKYLCADDVIASFAKHEASIERYDLDIVTTQIPVINTDIASCLCLVDEKGDNYTTLKQLRKESVQEKNCPKQRGCTNNSVIRELHQLSEYRRRKERQNSISEEWKLLAIILDRLFFVIYLIFTSCATLGILILMPVGGEWFNTKLF</sequence>
<organism evidence="23 24">
    <name type="scientific">Bugula neritina</name>
    <name type="common">Brown bryozoan</name>
    <name type="synonym">Sertularia neritina</name>
    <dbReference type="NCBI Taxonomy" id="10212"/>
    <lineage>
        <taxon>Eukaryota</taxon>
        <taxon>Metazoa</taxon>
        <taxon>Spiralia</taxon>
        <taxon>Lophotrochozoa</taxon>
        <taxon>Bryozoa</taxon>
        <taxon>Gymnolaemata</taxon>
        <taxon>Cheilostomatida</taxon>
        <taxon>Flustrina</taxon>
        <taxon>Buguloidea</taxon>
        <taxon>Bugulidae</taxon>
        <taxon>Bugula</taxon>
    </lineage>
</organism>
<evidence type="ECO:0000313" key="24">
    <source>
        <dbReference type="Proteomes" id="UP000593567"/>
    </source>
</evidence>
<dbReference type="PANTHER" id="PTHR18945">
    <property type="entry name" value="NEUROTRANSMITTER GATED ION CHANNEL"/>
    <property type="match status" value="1"/>
</dbReference>
<keyword evidence="10 20" id="KW-0472">Membrane</keyword>
<evidence type="ECO:0000256" key="11">
    <source>
        <dbReference type="ARBA" id="ARBA00023157"/>
    </source>
</evidence>
<dbReference type="EMBL" id="VXIV02003313">
    <property type="protein sequence ID" value="KAF6018397.1"/>
    <property type="molecule type" value="Genomic_DNA"/>
</dbReference>
<keyword evidence="3" id="KW-0217">Developmental protein</keyword>
<keyword evidence="14" id="KW-0966">Cell projection</keyword>
<dbReference type="Gene3D" id="2.70.170.10">
    <property type="entry name" value="Neurotransmitter-gated ion-channel ligand-binding domain"/>
    <property type="match status" value="2"/>
</dbReference>
<keyword evidence="9" id="KW-0406">Ion transport</keyword>
<name>A0A7J7IXX0_BUGNE</name>
<feature type="transmembrane region" description="Helical" evidence="20">
    <location>
        <begin position="253"/>
        <end position="271"/>
    </location>
</feature>
<keyword evidence="7 20" id="KW-1133">Transmembrane helix</keyword>
<proteinExistence type="predicted"/>
<comment type="subcellular location">
    <subcellularLocation>
        <location evidence="1">Cell projection</location>
        <location evidence="1">Cilium</location>
    </subcellularLocation>
    <subcellularLocation>
        <location evidence="17">Synaptic cell membrane</location>
        <topology evidence="17">Multi-pass membrane protein</topology>
    </subcellularLocation>
</comment>
<dbReference type="InterPro" id="IPR006029">
    <property type="entry name" value="Neurotrans-gated_channel_TM"/>
</dbReference>
<dbReference type="GO" id="GO:0045211">
    <property type="term" value="C:postsynaptic membrane"/>
    <property type="evidence" value="ECO:0007669"/>
    <property type="project" value="InterPro"/>
</dbReference>
<feature type="transmembrane region" description="Helical" evidence="20">
    <location>
        <begin position="221"/>
        <end position="246"/>
    </location>
</feature>
<evidence type="ECO:0000256" key="3">
    <source>
        <dbReference type="ARBA" id="ARBA00022473"/>
    </source>
</evidence>
<feature type="domain" description="Neurotransmitter-gated ion-channel ligand-binding" evidence="21">
    <location>
        <begin position="65"/>
        <end position="168"/>
    </location>
</feature>
<dbReference type="AlphaFoldDB" id="A0A7J7IXX0"/>
<evidence type="ECO:0000256" key="7">
    <source>
        <dbReference type="ARBA" id="ARBA00022989"/>
    </source>
</evidence>
<dbReference type="Pfam" id="PF05186">
    <property type="entry name" value="Dpy-30"/>
    <property type="match status" value="1"/>
</dbReference>
<keyword evidence="16" id="KW-0407">Ion channel</keyword>